<reference evidence="1" key="1">
    <citation type="submission" date="2020-05" db="EMBL/GenBank/DDBJ databases">
        <authorList>
            <person name="Chiriac C."/>
            <person name="Salcher M."/>
            <person name="Ghai R."/>
            <person name="Kavagutti S V."/>
        </authorList>
    </citation>
    <scope>NUCLEOTIDE SEQUENCE</scope>
</reference>
<proteinExistence type="predicted"/>
<organism evidence="1">
    <name type="scientific">uncultured Caudovirales phage</name>
    <dbReference type="NCBI Taxonomy" id="2100421"/>
    <lineage>
        <taxon>Viruses</taxon>
        <taxon>Duplodnaviria</taxon>
        <taxon>Heunggongvirae</taxon>
        <taxon>Uroviricota</taxon>
        <taxon>Caudoviricetes</taxon>
        <taxon>Peduoviridae</taxon>
        <taxon>Maltschvirus</taxon>
        <taxon>Maltschvirus maltsch</taxon>
    </lineage>
</organism>
<sequence>MTTDKAKLAYIFLNNYAKLYEKKYGKKPNLNKYKEKWAAVSIIDDYTLDEVDRVLDYYFTLSKEGHPLIWFYNNFDVLIKTLNENERDRKIRLELRKETAKLREEYLNGNA</sequence>
<evidence type="ECO:0000313" key="1">
    <source>
        <dbReference type="EMBL" id="CAB5221812.1"/>
    </source>
</evidence>
<name>A0A6J7WYL5_9CAUD</name>
<protein>
    <submittedName>
        <fullName evidence="1">Uncharacterized protein</fullName>
    </submittedName>
</protein>
<accession>A0A6J7WYL5</accession>
<gene>
    <name evidence="1" type="ORF">UFOVP359_81</name>
</gene>
<dbReference type="EMBL" id="LR798295">
    <property type="protein sequence ID" value="CAB5221812.1"/>
    <property type="molecule type" value="Genomic_DNA"/>
</dbReference>